<dbReference type="SUPFAM" id="SSF53850">
    <property type="entry name" value="Periplasmic binding protein-like II"/>
    <property type="match status" value="1"/>
</dbReference>
<name>A0A418Y9J0_9GAMM</name>
<comment type="pathway">
    <text evidence="1">Amino-acid biosynthesis; L-phenylalanine biosynthesis; phenylpyruvate from prephenate: step 1/1.</text>
</comment>
<dbReference type="CDD" id="cd04905">
    <property type="entry name" value="ACT_CM-PDT"/>
    <property type="match status" value="1"/>
</dbReference>
<comment type="caution">
    <text evidence="10">The sequence shown here is derived from an EMBL/GenBank/DDBJ whole genome shotgun (WGS) entry which is preliminary data.</text>
</comment>
<evidence type="ECO:0000256" key="1">
    <source>
        <dbReference type="ARBA" id="ARBA00004741"/>
    </source>
</evidence>
<dbReference type="Gene3D" id="3.40.190.10">
    <property type="entry name" value="Periplasmic binding protein-like II"/>
    <property type="match status" value="2"/>
</dbReference>
<dbReference type="PROSITE" id="PS51671">
    <property type="entry name" value="ACT"/>
    <property type="match status" value="1"/>
</dbReference>
<evidence type="ECO:0000256" key="6">
    <source>
        <dbReference type="ARBA" id="ARBA00023239"/>
    </source>
</evidence>
<accession>A0A418Y9J0</accession>
<dbReference type="Pfam" id="PF00800">
    <property type="entry name" value="PDT"/>
    <property type="match status" value="1"/>
</dbReference>
<dbReference type="OrthoDB" id="9802281at2"/>
<reference evidence="10 11" key="1">
    <citation type="submission" date="2018-09" db="EMBL/GenBank/DDBJ databases">
        <authorList>
            <person name="Wang F."/>
        </authorList>
    </citation>
    <scope>NUCLEOTIDE SEQUENCE [LARGE SCALE GENOMIC DNA]</scope>
    <source>
        <strain evidence="10 11">PLHSC7-2</strain>
    </source>
</reference>
<dbReference type="GO" id="GO:0004664">
    <property type="term" value="F:prephenate dehydratase activity"/>
    <property type="evidence" value="ECO:0007669"/>
    <property type="project" value="UniProtKB-EC"/>
</dbReference>
<dbReference type="EMBL" id="QZCH01000049">
    <property type="protein sequence ID" value="RJG37547.1"/>
    <property type="molecule type" value="Genomic_DNA"/>
</dbReference>
<dbReference type="PANTHER" id="PTHR21022">
    <property type="entry name" value="PREPHENATE DEHYDRATASE P PROTEIN"/>
    <property type="match status" value="1"/>
</dbReference>
<keyword evidence="5" id="KW-0584">Phenylalanine biosynthesis</keyword>
<dbReference type="SUPFAM" id="SSF55021">
    <property type="entry name" value="ACT-like"/>
    <property type="match status" value="1"/>
</dbReference>
<feature type="domain" description="ACT" evidence="9">
    <location>
        <begin position="195"/>
        <end position="271"/>
    </location>
</feature>
<evidence type="ECO:0000256" key="7">
    <source>
        <dbReference type="ARBA" id="ARBA00047848"/>
    </source>
</evidence>
<dbReference type="PANTHER" id="PTHR21022:SF19">
    <property type="entry name" value="PREPHENATE DEHYDRATASE-RELATED"/>
    <property type="match status" value="1"/>
</dbReference>
<dbReference type="InterPro" id="IPR002912">
    <property type="entry name" value="ACT_dom"/>
</dbReference>
<dbReference type="InterPro" id="IPR045865">
    <property type="entry name" value="ACT-like_dom_sf"/>
</dbReference>
<gene>
    <name evidence="10" type="ORF">D1Z90_19690</name>
</gene>
<dbReference type="PROSITE" id="PS51171">
    <property type="entry name" value="PREPHENATE_DEHYDR_3"/>
    <property type="match status" value="1"/>
</dbReference>
<dbReference type="EC" id="4.2.1.51" evidence="2"/>
<evidence type="ECO:0000313" key="10">
    <source>
        <dbReference type="EMBL" id="RJG37547.1"/>
    </source>
</evidence>
<dbReference type="UniPathway" id="UPA00121">
    <property type="reaction ID" value="UER00345"/>
</dbReference>
<sequence>MSVIATLGPKDTFSDMATRKYMDARSMSAELVYFPTLKTTFNAIGNTADFGVLPIENLSEGYVQVVLDALMSTELAILDEVLLPIKFAFVSSCQDLSELEHLYVQFVAHGQCSEFIEGLPDVTVHNTQSNMESLAQLQGRKNVGAVIPHHALSHWQEQGLVIDNVTDYAHNQTRFLVLGRAPKPYDENVPYKTTLVVRDDHDKPGVLGSIITAFSNRKINMTSIMSRPTKSQLGKYHFFIDIEGHCTHPDIAQAIAQINAAYRVKVLGSYPIQNANLY</sequence>
<dbReference type="Gene3D" id="3.30.70.260">
    <property type="match status" value="1"/>
</dbReference>
<evidence type="ECO:0000259" key="8">
    <source>
        <dbReference type="PROSITE" id="PS51171"/>
    </source>
</evidence>
<evidence type="ECO:0000256" key="4">
    <source>
        <dbReference type="ARBA" id="ARBA00023141"/>
    </source>
</evidence>
<keyword evidence="11" id="KW-1185">Reference proteome</keyword>
<keyword evidence="6" id="KW-0456">Lyase</keyword>
<organism evidence="10 11">
    <name type="scientific">Motilimonas pumila</name>
    <dbReference type="NCBI Taxonomy" id="2303987"/>
    <lineage>
        <taxon>Bacteria</taxon>
        <taxon>Pseudomonadati</taxon>
        <taxon>Pseudomonadota</taxon>
        <taxon>Gammaproteobacteria</taxon>
        <taxon>Alteromonadales</taxon>
        <taxon>Alteromonadales genera incertae sedis</taxon>
        <taxon>Motilimonas</taxon>
    </lineage>
</organism>
<evidence type="ECO:0000256" key="2">
    <source>
        <dbReference type="ARBA" id="ARBA00013147"/>
    </source>
</evidence>
<dbReference type="Proteomes" id="UP000283255">
    <property type="component" value="Unassembled WGS sequence"/>
</dbReference>
<dbReference type="AlphaFoldDB" id="A0A418Y9J0"/>
<keyword evidence="4" id="KW-0057">Aromatic amino acid biosynthesis</keyword>
<dbReference type="GO" id="GO:0005737">
    <property type="term" value="C:cytoplasm"/>
    <property type="evidence" value="ECO:0007669"/>
    <property type="project" value="TreeGrafter"/>
</dbReference>
<comment type="catalytic activity">
    <reaction evidence="7">
        <text>prephenate + H(+) = 3-phenylpyruvate + CO2 + H2O</text>
        <dbReference type="Rhea" id="RHEA:21648"/>
        <dbReference type="ChEBI" id="CHEBI:15377"/>
        <dbReference type="ChEBI" id="CHEBI:15378"/>
        <dbReference type="ChEBI" id="CHEBI:16526"/>
        <dbReference type="ChEBI" id="CHEBI:18005"/>
        <dbReference type="ChEBI" id="CHEBI:29934"/>
        <dbReference type="EC" id="4.2.1.51"/>
    </reaction>
</comment>
<evidence type="ECO:0000313" key="11">
    <source>
        <dbReference type="Proteomes" id="UP000283255"/>
    </source>
</evidence>
<protein>
    <recommendedName>
        <fullName evidence="2">prephenate dehydratase</fullName>
        <ecNumber evidence="2">4.2.1.51</ecNumber>
    </recommendedName>
</protein>
<evidence type="ECO:0000256" key="5">
    <source>
        <dbReference type="ARBA" id="ARBA00023222"/>
    </source>
</evidence>
<evidence type="ECO:0000256" key="3">
    <source>
        <dbReference type="ARBA" id="ARBA00022605"/>
    </source>
</evidence>
<reference evidence="10 11" key="2">
    <citation type="submission" date="2019-01" db="EMBL/GenBank/DDBJ databases">
        <title>Motilimonas pumilus sp. nov., isolated from the gut of sea cucumber (Apostichopus japonicus).</title>
        <authorList>
            <person name="Wang F.-Q."/>
            <person name="Ren L.-H."/>
            <person name="Lin Y.-W."/>
            <person name="Sun G.-H."/>
            <person name="Du Z.-J."/>
            <person name="Zhao J.-X."/>
            <person name="Liu X.-J."/>
            <person name="Liu L.-J."/>
        </authorList>
    </citation>
    <scope>NUCLEOTIDE SEQUENCE [LARGE SCALE GENOMIC DNA]</scope>
    <source>
        <strain evidence="10 11">PLHSC7-2</strain>
    </source>
</reference>
<dbReference type="InterPro" id="IPR001086">
    <property type="entry name" value="Preph_deHydtase"/>
</dbReference>
<dbReference type="GO" id="GO:0009094">
    <property type="term" value="P:L-phenylalanine biosynthetic process"/>
    <property type="evidence" value="ECO:0007669"/>
    <property type="project" value="UniProtKB-UniPathway"/>
</dbReference>
<evidence type="ECO:0000259" key="9">
    <source>
        <dbReference type="PROSITE" id="PS51671"/>
    </source>
</evidence>
<feature type="domain" description="Prephenate dehydratase" evidence="8">
    <location>
        <begin position="3"/>
        <end position="180"/>
    </location>
</feature>
<dbReference type="RefSeq" id="WP_119912504.1">
    <property type="nucleotide sequence ID" value="NZ_QZCH01000049.1"/>
</dbReference>
<keyword evidence="3" id="KW-0028">Amino-acid biosynthesis</keyword>
<proteinExistence type="predicted"/>
<dbReference type="Pfam" id="PF01842">
    <property type="entry name" value="ACT"/>
    <property type="match status" value="1"/>
</dbReference>